<dbReference type="RefSeq" id="WP_259546473.1">
    <property type="nucleotide sequence ID" value="NZ_BAABHW010000001.1"/>
</dbReference>
<keyword evidence="4" id="KW-0472">Membrane</keyword>
<feature type="compositionally biased region" description="Basic and acidic residues" evidence="5">
    <location>
        <begin position="146"/>
        <end position="165"/>
    </location>
</feature>
<keyword evidence="6" id="KW-0732">Signal</keyword>
<dbReference type="NCBIfam" id="TIGR01352">
    <property type="entry name" value="tonB_Cterm"/>
    <property type="match status" value="1"/>
</dbReference>
<protein>
    <submittedName>
        <fullName evidence="8">TonB family protein</fullName>
    </submittedName>
</protein>
<gene>
    <name evidence="8" type="ORF">GCM10023209_08540</name>
</gene>
<reference evidence="9" key="1">
    <citation type="journal article" date="2019" name="Int. J. Syst. Evol. Microbiol.">
        <title>The Global Catalogue of Microorganisms (GCM) 10K type strain sequencing project: providing services to taxonomists for standard genome sequencing and annotation.</title>
        <authorList>
            <consortium name="The Broad Institute Genomics Platform"/>
            <consortium name="The Broad Institute Genome Sequencing Center for Infectious Disease"/>
            <person name="Wu L."/>
            <person name="Ma J."/>
        </authorList>
    </citation>
    <scope>NUCLEOTIDE SEQUENCE [LARGE SCALE GENOMIC DNA]</scope>
    <source>
        <strain evidence="9">JCM 18015</strain>
    </source>
</reference>
<evidence type="ECO:0000256" key="2">
    <source>
        <dbReference type="ARBA" id="ARBA00022692"/>
    </source>
</evidence>
<comment type="subcellular location">
    <subcellularLocation>
        <location evidence="1">Membrane</location>
        <topology evidence="1">Single-pass membrane protein</topology>
    </subcellularLocation>
</comment>
<dbReference type="PROSITE" id="PS52015">
    <property type="entry name" value="TONB_CTD"/>
    <property type="match status" value="1"/>
</dbReference>
<organism evidence="8 9">
    <name type="scientific">[Roseibacterium] beibuensis</name>
    <dbReference type="NCBI Taxonomy" id="1193142"/>
    <lineage>
        <taxon>Bacteria</taxon>
        <taxon>Pseudomonadati</taxon>
        <taxon>Pseudomonadota</taxon>
        <taxon>Alphaproteobacteria</taxon>
        <taxon>Rhodobacterales</taxon>
        <taxon>Roseobacteraceae</taxon>
        <taxon>Roseicyclus</taxon>
    </lineage>
</organism>
<evidence type="ECO:0000313" key="8">
    <source>
        <dbReference type="EMBL" id="GAA5068208.1"/>
    </source>
</evidence>
<sequence>MRRRAPFAVGVAALLSVTLHGTGIVALGGEERETLSGGPPQIAMIGNSFEDAVAGVATPVPPSEVTETPDRIDPTEAARPDRIAPSEAEPVAQATVAETRPTDPPTIPSPMMAEVTPTPPSALAPTVPVAATPVTPSPAQPATRPQPERVEAQPDPVVRRPEADTPRPTPRVARPAPQPSQPAPQGSAATTTRAGEAAGQQTGAGAQTAAGDTGSSASDGRAAARYPNLVNRQLTRLRRPNTRFSGAAVIAFTIAPSGGLAAISVARSSGNAEFDRIALSHVQRAAPFPPPPPGAQRSYSVAVRGR</sequence>
<evidence type="ECO:0000256" key="6">
    <source>
        <dbReference type="SAM" id="SignalP"/>
    </source>
</evidence>
<comment type="caution">
    <text evidence="8">The sequence shown here is derived from an EMBL/GenBank/DDBJ whole genome shotgun (WGS) entry which is preliminary data.</text>
</comment>
<accession>A0ABP9L2F9</accession>
<feature type="compositionally biased region" description="Low complexity" evidence="5">
    <location>
        <begin position="123"/>
        <end position="134"/>
    </location>
</feature>
<name>A0ABP9L2F9_9RHOB</name>
<evidence type="ECO:0000259" key="7">
    <source>
        <dbReference type="PROSITE" id="PS52015"/>
    </source>
</evidence>
<dbReference type="Proteomes" id="UP001499910">
    <property type="component" value="Unassembled WGS sequence"/>
</dbReference>
<dbReference type="SUPFAM" id="SSF74653">
    <property type="entry name" value="TolA/TonB C-terminal domain"/>
    <property type="match status" value="1"/>
</dbReference>
<keyword evidence="3" id="KW-1133">Transmembrane helix</keyword>
<dbReference type="InterPro" id="IPR006260">
    <property type="entry name" value="TonB/TolA_C"/>
</dbReference>
<dbReference type="PRINTS" id="PR01217">
    <property type="entry name" value="PRICHEXTENSN"/>
</dbReference>
<dbReference type="EMBL" id="BAABHW010000001">
    <property type="protein sequence ID" value="GAA5068208.1"/>
    <property type="molecule type" value="Genomic_DNA"/>
</dbReference>
<feature type="compositionally biased region" description="Low complexity" evidence="5">
    <location>
        <begin position="183"/>
        <end position="225"/>
    </location>
</feature>
<keyword evidence="2" id="KW-0812">Transmembrane</keyword>
<evidence type="ECO:0000313" key="9">
    <source>
        <dbReference type="Proteomes" id="UP001499910"/>
    </source>
</evidence>
<dbReference type="Pfam" id="PF13103">
    <property type="entry name" value="TonB_2"/>
    <property type="match status" value="1"/>
</dbReference>
<evidence type="ECO:0000256" key="3">
    <source>
        <dbReference type="ARBA" id="ARBA00022989"/>
    </source>
</evidence>
<dbReference type="InterPro" id="IPR037682">
    <property type="entry name" value="TonB_C"/>
</dbReference>
<evidence type="ECO:0000256" key="4">
    <source>
        <dbReference type="ARBA" id="ARBA00023136"/>
    </source>
</evidence>
<feature type="domain" description="TonB C-terminal" evidence="7">
    <location>
        <begin position="220"/>
        <end position="306"/>
    </location>
</feature>
<proteinExistence type="predicted"/>
<evidence type="ECO:0000256" key="1">
    <source>
        <dbReference type="ARBA" id="ARBA00004167"/>
    </source>
</evidence>
<feature type="region of interest" description="Disordered" evidence="5">
    <location>
        <begin position="284"/>
        <end position="306"/>
    </location>
</feature>
<feature type="signal peptide" evidence="6">
    <location>
        <begin position="1"/>
        <end position="21"/>
    </location>
</feature>
<keyword evidence="9" id="KW-1185">Reference proteome</keyword>
<dbReference type="Gene3D" id="3.30.1150.10">
    <property type="match status" value="1"/>
</dbReference>
<feature type="region of interest" description="Disordered" evidence="5">
    <location>
        <begin position="59"/>
        <end position="225"/>
    </location>
</feature>
<feature type="compositionally biased region" description="Basic and acidic residues" evidence="5">
    <location>
        <begin position="68"/>
        <end position="84"/>
    </location>
</feature>
<feature type="chain" id="PRO_5045241120" evidence="6">
    <location>
        <begin position="22"/>
        <end position="306"/>
    </location>
</feature>
<evidence type="ECO:0000256" key="5">
    <source>
        <dbReference type="SAM" id="MobiDB-lite"/>
    </source>
</evidence>